<keyword evidence="1" id="KW-0812">Transmembrane</keyword>
<proteinExistence type="predicted"/>
<evidence type="ECO:0000313" key="2">
    <source>
        <dbReference type="EMBL" id="MFD1455094.1"/>
    </source>
</evidence>
<keyword evidence="3" id="KW-1185">Reference proteome</keyword>
<feature type="transmembrane region" description="Helical" evidence="1">
    <location>
        <begin position="153"/>
        <end position="173"/>
    </location>
</feature>
<organism evidence="2 3">
    <name type="scientific">Levilactobacillus lanxiensis</name>
    <dbReference type="NCBI Taxonomy" id="2799568"/>
    <lineage>
        <taxon>Bacteria</taxon>
        <taxon>Bacillati</taxon>
        <taxon>Bacillota</taxon>
        <taxon>Bacilli</taxon>
        <taxon>Lactobacillales</taxon>
        <taxon>Lactobacillaceae</taxon>
        <taxon>Levilactobacillus</taxon>
    </lineage>
</organism>
<dbReference type="EMBL" id="JBHTOD010000003">
    <property type="protein sequence ID" value="MFD1455094.1"/>
    <property type="molecule type" value="Genomic_DNA"/>
</dbReference>
<feature type="transmembrane region" description="Helical" evidence="1">
    <location>
        <begin position="185"/>
        <end position="207"/>
    </location>
</feature>
<evidence type="ECO:0000313" key="3">
    <source>
        <dbReference type="Proteomes" id="UP001597189"/>
    </source>
</evidence>
<dbReference type="Proteomes" id="UP001597189">
    <property type="component" value="Unassembled WGS sequence"/>
</dbReference>
<feature type="transmembrane region" description="Helical" evidence="1">
    <location>
        <begin position="74"/>
        <end position="96"/>
    </location>
</feature>
<protein>
    <submittedName>
        <fullName evidence="2">Uncharacterized protein</fullName>
    </submittedName>
</protein>
<keyword evidence="1" id="KW-1133">Transmembrane helix</keyword>
<gene>
    <name evidence="2" type="ORF">ACFQ44_05240</name>
</gene>
<feature type="transmembrane region" description="Helical" evidence="1">
    <location>
        <begin position="39"/>
        <end position="62"/>
    </location>
</feature>
<keyword evidence="1" id="KW-0472">Membrane</keyword>
<reference evidence="3" key="1">
    <citation type="journal article" date="2019" name="Int. J. Syst. Evol. Microbiol.">
        <title>The Global Catalogue of Microorganisms (GCM) 10K type strain sequencing project: providing services to taxonomists for standard genome sequencing and annotation.</title>
        <authorList>
            <consortium name="The Broad Institute Genomics Platform"/>
            <consortium name="The Broad Institute Genome Sequencing Center for Infectious Disease"/>
            <person name="Wu L."/>
            <person name="Ma J."/>
        </authorList>
    </citation>
    <scope>NUCLEOTIDE SEQUENCE [LARGE SCALE GENOMIC DNA]</scope>
    <source>
        <strain evidence="3">CCM 8979</strain>
    </source>
</reference>
<comment type="caution">
    <text evidence="2">The sequence shown here is derived from an EMBL/GenBank/DDBJ whole genome shotgun (WGS) entry which is preliminary data.</text>
</comment>
<evidence type="ECO:0000256" key="1">
    <source>
        <dbReference type="SAM" id="Phobius"/>
    </source>
</evidence>
<sequence>MLRREIWQYTGQHYLRLWVLVTALLLTLVAAGFQLKYHVAALGGLDTLAVMLPGLILSTTLSNREASLLPVTRLSLVALISAGYLVLLGGGLFLLLQLPWTNPLTVDTATMTSLAYGGAKALRGLGVIWLLLVSVGTLQLIVGLYFRRLPSIVPCIVPILGLITHGILSLTAVPWSYSGVFAMEFMVMLPFLTIAGTGSLVAVYLYLVAHKNRRIPKDSTVHLSE</sequence>
<dbReference type="RefSeq" id="WP_203643846.1">
    <property type="nucleotide sequence ID" value="NZ_BOLN01000003.1"/>
</dbReference>
<feature type="transmembrane region" description="Helical" evidence="1">
    <location>
        <begin position="126"/>
        <end position="146"/>
    </location>
</feature>
<accession>A0ABW4D0K8</accession>
<feature type="transmembrane region" description="Helical" evidence="1">
    <location>
        <begin position="14"/>
        <end position="33"/>
    </location>
</feature>
<name>A0ABW4D0K8_9LACO</name>